<feature type="domain" description="RWP-RK" evidence="6">
    <location>
        <begin position="545"/>
        <end position="633"/>
    </location>
</feature>
<dbReference type="SUPFAM" id="SSF54277">
    <property type="entry name" value="CAD &amp; PB1 domains"/>
    <property type="match status" value="1"/>
</dbReference>
<dbReference type="SMART" id="SM00666">
    <property type="entry name" value="PB1"/>
    <property type="match status" value="1"/>
</dbReference>
<dbReference type="Gene3D" id="3.10.20.90">
    <property type="entry name" value="Phosphatidylinositol 3-kinase Catalytic Subunit, Chain A, domain 1"/>
    <property type="match status" value="1"/>
</dbReference>
<evidence type="ECO:0000256" key="4">
    <source>
        <dbReference type="ARBA" id="ARBA00023242"/>
    </source>
</evidence>
<dbReference type="CDD" id="cd06407">
    <property type="entry name" value="PB1_NLP"/>
    <property type="match status" value="1"/>
</dbReference>
<evidence type="ECO:0000259" key="6">
    <source>
        <dbReference type="PROSITE" id="PS51519"/>
    </source>
</evidence>
<keyword evidence="4" id="KW-0539">Nucleus</keyword>
<feature type="domain" description="PB1" evidence="7">
    <location>
        <begin position="741"/>
        <end position="823"/>
    </location>
</feature>
<dbReference type="Pfam" id="PF22922">
    <property type="entry name" value="GAF_NLP"/>
    <property type="match status" value="1"/>
</dbReference>
<accession>A0A2I0AL08</accession>
<evidence type="ECO:0000313" key="9">
    <source>
        <dbReference type="Proteomes" id="UP000236161"/>
    </source>
</evidence>
<keyword evidence="2" id="KW-0238">DNA-binding</keyword>
<dbReference type="PANTHER" id="PTHR32002">
    <property type="entry name" value="PROTEIN NLP8"/>
    <property type="match status" value="1"/>
</dbReference>
<dbReference type="PROSITE" id="PS51745">
    <property type="entry name" value="PB1"/>
    <property type="match status" value="1"/>
</dbReference>
<dbReference type="EMBL" id="KZ451974">
    <property type="protein sequence ID" value="PKA56248.1"/>
    <property type="molecule type" value="Genomic_DNA"/>
</dbReference>
<dbReference type="InterPro" id="IPR000270">
    <property type="entry name" value="PB1_dom"/>
</dbReference>
<dbReference type="AlphaFoldDB" id="A0A2I0AL08"/>
<feature type="region of interest" description="Disordered" evidence="5">
    <location>
        <begin position="699"/>
        <end position="721"/>
    </location>
</feature>
<keyword evidence="3" id="KW-0804">Transcription</keyword>
<dbReference type="InterPro" id="IPR055081">
    <property type="entry name" value="NLP1-9_GAF"/>
</dbReference>
<evidence type="ECO:0000256" key="2">
    <source>
        <dbReference type="ARBA" id="ARBA00023125"/>
    </source>
</evidence>
<dbReference type="InterPro" id="IPR053793">
    <property type="entry name" value="PB1-like"/>
</dbReference>
<proteinExistence type="predicted"/>
<protein>
    <submittedName>
        <fullName evidence="8">Protein NLP2</fullName>
    </submittedName>
</protein>
<evidence type="ECO:0000256" key="1">
    <source>
        <dbReference type="ARBA" id="ARBA00023015"/>
    </source>
</evidence>
<evidence type="ECO:0000313" key="8">
    <source>
        <dbReference type="EMBL" id="PKA56248.1"/>
    </source>
</evidence>
<keyword evidence="9" id="KW-1185">Reference proteome</keyword>
<name>A0A2I0AL08_9ASPA</name>
<keyword evidence="1" id="KW-0805">Transcription regulation</keyword>
<organism evidence="8 9">
    <name type="scientific">Apostasia shenzhenica</name>
    <dbReference type="NCBI Taxonomy" id="1088818"/>
    <lineage>
        <taxon>Eukaryota</taxon>
        <taxon>Viridiplantae</taxon>
        <taxon>Streptophyta</taxon>
        <taxon>Embryophyta</taxon>
        <taxon>Tracheophyta</taxon>
        <taxon>Spermatophyta</taxon>
        <taxon>Magnoliopsida</taxon>
        <taxon>Liliopsida</taxon>
        <taxon>Asparagales</taxon>
        <taxon>Orchidaceae</taxon>
        <taxon>Apostasioideae</taxon>
        <taxon>Apostasia</taxon>
    </lineage>
</organism>
<dbReference type="GO" id="GO:0003700">
    <property type="term" value="F:DNA-binding transcription factor activity"/>
    <property type="evidence" value="ECO:0007669"/>
    <property type="project" value="InterPro"/>
</dbReference>
<evidence type="ECO:0000256" key="5">
    <source>
        <dbReference type="SAM" id="MobiDB-lite"/>
    </source>
</evidence>
<dbReference type="InterPro" id="IPR003035">
    <property type="entry name" value="RWP-RK_dom"/>
</dbReference>
<dbReference type="Pfam" id="PF02042">
    <property type="entry name" value="RWP-RK"/>
    <property type="match status" value="1"/>
</dbReference>
<dbReference type="OrthoDB" id="6270329at2759"/>
<dbReference type="GO" id="GO:0003677">
    <property type="term" value="F:DNA binding"/>
    <property type="evidence" value="ECO:0007669"/>
    <property type="project" value="UniProtKB-KW"/>
</dbReference>
<sequence length="832" mass="92085">MESQTVERGKQAKQARMEVSMVTDCLTESPIRDDPSNFLGLSNFDGFNEPVSSLADDQLFSSFSFSCLNSPFGTCGSLASPGGPEEAQDSVLQNEGTSGDDFAVGERFEAQKTSMQSGSCPNTEGEVRLDIVSVRSDSAEIPENGTASIIQKSIGGITLSERMLMALSLLKEFAGGGILAQVWAPVMQGHNYVLSTYEQPFLLDQVFAGFREISRGFTFPTKDAPGLLPGLPGRVFISGLPEWTSNVIYYNKLEYLRADYAVSHEVRGSLAVPVFDPQLSSCCAVLELVTKKEKLDFDVEMENICQALQVVDLKTAKAHVLHQKPTNNQRFASAEILDVLRAACHAHMLPLALTWVPIARSSGIIRDGSGSYIQKENVLCIQESACYVNDSRMLGFLRACCEHYLVKGQGVVGKALLSNYPFFYADVREYDILEYPLAHHARKFNLQAAVAIRLRSTYTGDDDYILEFFLPVNCKGSAEQQLLLNNLLITMRNLCRTLRTVLDAEAAEVDAKGHDTQKRENENFRSNNVEVADVPSKGQKMEFTDQSNNGSFNRIEKKRSLTENHISLCVLQKYFAGSLKDAAKNLGVCPTTLKRICRLHGISRWPSRKIKKVNHSLKKIQSVIDSVQGVEGKLKCDPATGHLLAAVTPEKLTIVTSASGKDFPFPSSRGCQAGKFAENLESNVCDSEVHMNAGVDLSGAREHSHHSMSSMTDSSSGSASSFPTFKNRSNITASDSDKSVIFIVKATYRSDTVRFKFCPSMGCQHLYEEIGKRFRLSAETYQLKYMDDEAEWVILMTDSDLLECIEVLESIDSHTMRLQIRDLPVDVQCWKQ</sequence>
<evidence type="ECO:0000256" key="3">
    <source>
        <dbReference type="ARBA" id="ARBA00023163"/>
    </source>
</evidence>
<dbReference type="InterPro" id="IPR034891">
    <property type="entry name" value="PB1_NLP"/>
</dbReference>
<gene>
    <name evidence="8" type="primary">NLP2</name>
    <name evidence="8" type="ORF">AXF42_Ash011178</name>
</gene>
<dbReference type="Pfam" id="PF00564">
    <property type="entry name" value="PB1"/>
    <property type="match status" value="1"/>
</dbReference>
<dbReference type="PANTHER" id="PTHR32002:SF41">
    <property type="entry name" value="PROTEIN NLP8"/>
    <property type="match status" value="1"/>
</dbReference>
<dbReference type="InterPro" id="IPR045012">
    <property type="entry name" value="NLP"/>
</dbReference>
<feature type="compositionally biased region" description="Low complexity" evidence="5">
    <location>
        <begin position="707"/>
        <end position="721"/>
    </location>
</feature>
<dbReference type="PROSITE" id="PS51519">
    <property type="entry name" value="RWP_RK"/>
    <property type="match status" value="1"/>
</dbReference>
<dbReference type="STRING" id="1088818.A0A2I0AL08"/>
<evidence type="ECO:0000259" key="7">
    <source>
        <dbReference type="PROSITE" id="PS51745"/>
    </source>
</evidence>
<dbReference type="Proteomes" id="UP000236161">
    <property type="component" value="Unassembled WGS sequence"/>
</dbReference>
<reference evidence="8 9" key="1">
    <citation type="journal article" date="2017" name="Nature">
        <title>The Apostasia genome and the evolution of orchids.</title>
        <authorList>
            <person name="Zhang G.Q."/>
            <person name="Liu K.W."/>
            <person name="Li Z."/>
            <person name="Lohaus R."/>
            <person name="Hsiao Y.Y."/>
            <person name="Niu S.C."/>
            <person name="Wang J.Y."/>
            <person name="Lin Y.C."/>
            <person name="Xu Q."/>
            <person name="Chen L.J."/>
            <person name="Yoshida K."/>
            <person name="Fujiwara S."/>
            <person name="Wang Z.W."/>
            <person name="Zhang Y.Q."/>
            <person name="Mitsuda N."/>
            <person name="Wang M."/>
            <person name="Liu G.H."/>
            <person name="Pecoraro L."/>
            <person name="Huang H.X."/>
            <person name="Xiao X.J."/>
            <person name="Lin M."/>
            <person name="Wu X.Y."/>
            <person name="Wu W.L."/>
            <person name="Chen Y.Y."/>
            <person name="Chang S.B."/>
            <person name="Sakamoto S."/>
            <person name="Ohme-Takagi M."/>
            <person name="Yagi M."/>
            <person name="Zeng S.J."/>
            <person name="Shen C.Y."/>
            <person name="Yeh C.M."/>
            <person name="Luo Y.B."/>
            <person name="Tsai W.C."/>
            <person name="Van de Peer Y."/>
            <person name="Liu Z.J."/>
        </authorList>
    </citation>
    <scope>NUCLEOTIDE SEQUENCE [LARGE SCALE GENOMIC DNA]</scope>
    <source>
        <strain evidence="9">cv. Shenzhen</strain>
        <tissue evidence="8">Stem</tissue>
    </source>
</reference>